<dbReference type="Proteomes" id="UP000181917">
    <property type="component" value="Unassembled WGS sequence"/>
</dbReference>
<evidence type="ECO:0000313" key="3">
    <source>
        <dbReference type="EMBL" id="SDQ83410.1"/>
    </source>
</evidence>
<dbReference type="SUPFAM" id="SSF55961">
    <property type="entry name" value="Bet v1-like"/>
    <property type="match status" value="1"/>
</dbReference>
<dbReference type="OrthoDB" id="3695445at2"/>
<dbReference type="KEGG" id="acry:AC20117_03690"/>
<dbReference type="EMBL" id="FNKH01000002">
    <property type="protein sequence ID" value="SDQ83410.1"/>
    <property type="molecule type" value="Genomic_DNA"/>
</dbReference>
<proteinExistence type="predicted"/>
<gene>
    <name evidence="3" type="ORF">SAMN04489742_2751</name>
</gene>
<name>A0A1H1E479_9MICC</name>
<dbReference type="Pfam" id="PF03364">
    <property type="entry name" value="Polyketide_cyc"/>
    <property type="match status" value="1"/>
</dbReference>
<feature type="compositionally biased region" description="Low complexity" evidence="1">
    <location>
        <begin position="152"/>
        <end position="161"/>
    </location>
</feature>
<dbReference type="InterPro" id="IPR047137">
    <property type="entry name" value="ORF3"/>
</dbReference>
<dbReference type="RefSeq" id="WP_074700938.1">
    <property type="nucleotide sequence ID" value="NZ_CP018863.1"/>
</dbReference>
<reference evidence="3 4" key="1">
    <citation type="submission" date="2016-10" db="EMBL/GenBank/DDBJ databases">
        <authorList>
            <person name="de Groot N.N."/>
        </authorList>
    </citation>
    <scope>NUCLEOTIDE SEQUENCE [LARGE SCALE GENOMIC DNA]</scope>
    <source>
        <strain evidence="3 4">DSM 20117</strain>
    </source>
</reference>
<dbReference type="PANTHER" id="PTHR33824">
    <property type="entry name" value="POLYKETIDE CYCLASE/DEHYDRASE AND LIPID TRANSPORT SUPERFAMILY PROTEIN"/>
    <property type="match status" value="1"/>
</dbReference>
<evidence type="ECO:0000259" key="2">
    <source>
        <dbReference type="Pfam" id="PF03364"/>
    </source>
</evidence>
<dbReference type="PANTHER" id="PTHR33824:SF7">
    <property type="entry name" value="POLYKETIDE CYCLASE_DEHYDRASE AND LIPID TRANSPORT SUPERFAMILY PROTEIN"/>
    <property type="match status" value="1"/>
</dbReference>
<keyword evidence="4" id="KW-1185">Reference proteome</keyword>
<accession>A0A1H1E479</accession>
<dbReference type="InterPro" id="IPR023393">
    <property type="entry name" value="START-like_dom_sf"/>
</dbReference>
<dbReference type="CDD" id="cd07817">
    <property type="entry name" value="SRPBCC_8"/>
    <property type="match status" value="1"/>
</dbReference>
<dbReference type="STRING" id="37928.SAMN04489742_2751"/>
<dbReference type="Gene3D" id="3.30.530.20">
    <property type="match status" value="1"/>
</dbReference>
<feature type="domain" description="Coenzyme Q-binding protein COQ10 START" evidence="2">
    <location>
        <begin position="10"/>
        <end position="119"/>
    </location>
</feature>
<protein>
    <submittedName>
        <fullName evidence="3">Polyketide cyclase / dehydrase and lipid transport</fullName>
    </submittedName>
</protein>
<sequence>METVEETIDVGVPVSTAYNQWTQFESFPNFMSGVESVTQLTNTTNHWITKIGGVEREFDTEIVEQHPDQRIAWRSLDGKSHAGAVTFERLGADSTKVAVRFEWDPETFTEKAGAKLGIDSLQVKSDLKKFKEFVENRGAETGAWRGNVDDTAAGSAGQAAANMDEDLPPGRPV</sequence>
<feature type="region of interest" description="Disordered" evidence="1">
    <location>
        <begin position="142"/>
        <end position="173"/>
    </location>
</feature>
<organism evidence="3 4">
    <name type="scientific">Crystallibacter crystallopoietes</name>
    <dbReference type="NCBI Taxonomy" id="37928"/>
    <lineage>
        <taxon>Bacteria</taxon>
        <taxon>Bacillati</taxon>
        <taxon>Actinomycetota</taxon>
        <taxon>Actinomycetes</taxon>
        <taxon>Micrococcales</taxon>
        <taxon>Micrococcaceae</taxon>
        <taxon>Crystallibacter</taxon>
    </lineage>
</organism>
<evidence type="ECO:0000313" key="4">
    <source>
        <dbReference type="Proteomes" id="UP000181917"/>
    </source>
</evidence>
<dbReference type="InterPro" id="IPR005031">
    <property type="entry name" value="COQ10_START"/>
</dbReference>
<dbReference type="AlphaFoldDB" id="A0A1H1E479"/>
<evidence type="ECO:0000256" key="1">
    <source>
        <dbReference type="SAM" id="MobiDB-lite"/>
    </source>
</evidence>